<evidence type="ECO:0000313" key="3">
    <source>
        <dbReference type="Proteomes" id="UP000692954"/>
    </source>
</evidence>
<evidence type="ECO:0000313" key="2">
    <source>
        <dbReference type="EMBL" id="CAD8126542.1"/>
    </source>
</evidence>
<protein>
    <submittedName>
        <fullName evidence="2">Uncharacterized protein</fullName>
    </submittedName>
</protein>
<accession>A0A8S1RGX7</accession>
<organism evidence="2 3">
    <name type="scientific">Paramecium sonneborni</name>
    <dbReference type="NCBI Taxonomy" id="65129"/>
    <lineage>
        <taxon>Eukaryota</taxon>
        <taxon>Sar</taxon>
        <taxon>Alveolata</taxon>
        <taxon>Ciliophora</taxon>
        <taxon>Intramacronucleata</taxon>
        <taxon>Oligohymenophorea</taxon>
        <taxon>Peniculida</taxon>
        <taxon>Parameciidae</taxon>
        <taxon>Paramecium</taxon>
    </lineage>
</organism>
<name>A0A8S1RGX7_9CILI</name>
<keyword evidence="3" id="KW-1185">Reference proteome</keyword>
<dbReference type="AlphaFoldDB" id="A0A8S1RGX7"/>
<gene>
    <name evidence="2" type="ORF">PSON_ATCC_30995.1.T1680043</name>
</gene>
<dbReference type="Proteomes" id="UP000692954">
    <property type="component" value="Unassembled WGS sequence"/>
</dbReference>
<feature type="coiled-coil region" evidence="1">
    <location>
        <begin position="81"/>
        <end position="111"/>
    </location>
</feature>
<dbReference type="EMBL" id="CAJJDN010000168">
    <property type="protein sequence ID" value="CAD8126542.1"/>
    <property type="molecule type" value="Genomic_DNA"/>
</dbReference>
<evidence type="ECO:0000256" key="1">
    <source>
        <dbReference type="SAM" id="Coils"/>
    </source>
</evidence>
<reference evidence="2" key="1">
    <citation type="submission" date="2021-01" db="EMBL/GenBank/DDBJ databases">
        <authorList>
            <consortium name="Genoscope - CEA"/>
            <person name="William W."/>
        </authorList>
    </citation>
    <scope>NUCLEOTIDE SEQUENCE</scope>
</reference>
<sequence>MKSSGQDHHHFRRKNKFEMIQKQQYNEIDIQKTDQNYIGNLLGSLAYLFKIRQFLEFICKEKRELSQKHKFRMVAIRMKLERSLSRKVNHLKEEKSQARSKKNQKKQLLKLKVSQKLKNYIYNMSDKHEEGLKKSKTLKKNQLLGNFVYQNEIDILIQKQRAKQVSEIANRYKNLEEKINHVKDDFKQIDLSFDF</sequence>
<comment type="caution">
    <text evidence="2">The sequence shown here is derived from an EMBL/GenBank/DDBJ whole genome shotgun (WGS) entry which is preliminary data.</text>
</comment>
<keyword evidence="1" id="KW-0175">Coiled coil</keyword>
<proteinExistence type="predicted"/>